<evidence type="ECO:0000313" key="2">
    <source>
        <dbReference type="Proteomes" id="UP001172386"/>
    </source>
</evidence>
<keyword evidence="2" id="KW-1185">Reference proteome</keyword>
<sequence length="365" mass="41826">MAPKPKDNQPPKKKATVDDKTFGMKNKKGGSAQRQIKQLEAQAKSNKSIDEKRKEAEREQKRKEKEAAEAAKAEAAALFKPVQIQKVPFGVDPKTVLCQFFKNGHCDKGKKCKFSHDLDIIRKTQKRDLYEDTRQTEKEEKEKDNMDDWDEEKLQKVILSKHGNPRTTTDKVCKYFIQAVEDGKYGWFWTCPNGGDKCMYRHSLPPGFVLKTKEQRAAEKALMDKSPMATLTLEDFLESERHKLTGTLTPVTPETFAKWKKERLDKKAAEEEARKAKEATGRALFESGNWKRDSDDEESDEDEEEEEDDGIWNLEKMRKETERLQMLREEERLKNGFDGGERGEDSNEPSAAPSVNGDAKDEGEG</sequence>
<dbReference type="Proteomes" id="UP001172386">
    <property type="component" value="Unassembled WGS sequence"/>
</dbReference>
<accession>A0ACC3AAM6</accession>
<name>A0ACC3AAM6_9EURO</name>
<dbReference type="EMBL" id="JAPDRQ010000051">
    <property type="protein sequence ID" value="KAJ9658435.1"/>
    <property type="molecule type" value="Genomic_DNA"/>
</dbReference>
<gene>
    <name evidence="1" type="primary">TMA46</name>
    <name evidence="1" type="ORF">H2198_003719</name>
</gene>
<organism evidence="1 2">
    <name type="scientific">Neophaeococcomyces mojaviensis</name>
    <dbReference type="NCBI Taxonomy" id="3383035"/>
    <lineage>
        <taxon>Eukaryota</taxon>
        <taxon>Fungi</taxon>
        <taxon>Dikarya</taxon>
        <taxon>Ascomycota</taxon>
        <taxon>Pezizomycotina</taxon>
        <taxon>Eurotiomycetes</taxon>
        <taxon>Chaetothyriomycetidae</taxon>
        <taxon>Chaetothyriales</taxon>
        <taxon>Chaetothyriales incertae sedis</taxon>
        <taxon>Neophaeococcomyces</taxon>
    </lineage>
</organism>
<evidence type="ECO:0000313" key="1">
    <source>
        <dbReference type="EMBL" id="KAJ9658435.1"/>
    </source>
</evidence>
<reference evidence="1" key="1">
    <citation type="submission" date="2022-10" db="EMBL/GenBank/DDBJ databases">
        <title>Culturing micro-colonial fungi from biological soil crusts in the Mojave desert and describing Neophaeococcomyces mojavensis, and introducing the new genera and species Taxawa tesnikishii.</title>
        <authorList>
            <person name="Kurbessoian T."/>
            <person name="Stajich J.E."/>
        </authorList>
    </citation>
    <scope>NUCLEOTIDE SEQUENCE</scope>
    <source>
        <strain evidence="1">JES_112</strain>
    </source>
</reference>
<proteinExistence type="predicted"/>
<protein>
    <submittedName>
        <fullName evidence="1">Translation machinery-associated protein 46</fullName>
    </submittedName>
</protein>
<comment type="caution">
    <text evidence="1">The sequence shown here is derived from an EMBL/GenBank/DDBJ whole genome shotgun (WGS) entry which is preliminary data.</text>
</comment>